<dbReference type="PATRIC" id="fig|727.564.peg.1479"/>
<dbReference type="GO" id="GO:0022857">
    <property type="term" value="F:transmembrane transporter activity"/>
    <property type="evidence" value="ECO:0007669"/>
    <property type="project" value="UniProtKB-UniRule"/>
</dbReference>
<evidence type="ECO:0000256" key="5">
    <source>
        <dbReference type="ARBA" id="ARBA00022692"/>
    </source>
</evidence>
<protein>
    <recommendedName>
        <fullName evidence="9">TRAP transporter small permease protein</fullName>
    </recommendedName>
</protein>
<feature type="transmembrane region" description="Helical" evidence="9">
    <location>
        <begin position="91"/>
        <end position="114"/>
    </location>
</feature>
<dbReference type="InterPro" id="IPR007387">
    <property type="entry name" value="TRAP_DctQ"/>
</dbReference>
<accession>A0A0D0GYZ9</accession>
<comment type="subcellular location">
    <subcellularLocation>
        <location evidence="1 9">Cell inner membrane</location>
        <topology evidence="1 9">Multi-pass membrane protein</topology>
    </subcellularLocation>
</comment>
<dbReference type="RefSeq" id="WP_005663248.1">
    <property type="nucleotide sequence ID" value="NZ_CP089168.1"/>
</dbReference>
<keyword evidence="3" id="KW-1003">Cell membrane</keyword>
<reference evidence="11 12" key="1">
    <citation type="submission" date="2014-05" db="EMBL/GenBank/DDBJ databases">
        <title>Methylome analysis of the phasevarions of Haemophilus influenzae.</title>
        <authorList>
            <person name="Atack J.M."/>
            <person name="Fox K.L."/>
            <person name="Power P.M."/>
            <person name="Clark T."/>
            <person name="Jurcisek J."/>
            <person name="Korlach J."/>
            <person name="Bakaletz L.O."/>
            <person name="Jennings M.P."/>
        </authorList>
    </citation>
    <scope>NUCLEOTIDE SEQUENCE [LARGE SCALE GENOMIC DNA]</scope>
    <source>
        <strain evidence="11 12">1209</strain>
    </source>
</reference>
<dbReference type="GO" id="GO:0005886">
    <property type="term" value="C:plasma membrane"/>
    <property type="evidence" value="ECO:0007669"/>
    <property type="project" value="UniProtKB-SubCell"/>
</dbReference>
<evidence type="ECO:0000256" key="2">
    <source>
        <dbReference type="ARBA" id="ARBA00022448"/>
    </source>
</evidence>
<feature type="transmembrane region" description="Helical" evidence="9">
    <location>
        <begin position="47"/>
        <end position="65"/>
    </location>
</feature>
<dbReference type="GO" id="GO:0015740">
    <property type="term" value="P:C4-dicarboxylate transport"/>
    <property type="evidence" value="ECO:0007669"/>
    <property type="project" value="TreeGrafter"/>
</dbReference>
<proteinExistence type="inferred from homology"/>
<organism evidence="11 12">
    <name type="scientific">Haemophilus influenzae</name>
    <dbReference type="NCBI Taxonomy" id="727"/>
    <lineage>
        <taxon>Bacteria</taxon>
        <taxon>Pseudomonadati</taxon>
        <taxon>Pseudomonadota</taxon>
        <taxon>Gammaproteobacteria</taxon>
        <taxon>Pasteurellales</taxon>
        <taxon>Pasteurellaceae</taxon>
        <taxon>Haemophilus</taxon>
    </lineage>
</organism>
<dbReference type="Pfam" id="PF04290">
    <property type="entry name" value="DctQ"/>
    <property type="match status" value="1"/>
</dbReference>
<sequence length="172" mass="19047">MNKFISIINWALSTICVALSSLLVCCVVWQVLSRYLLNTPSTYTDEIARFLFIWVGLMGAAYALGQKKHLAIDLLVSKFEHSPSLQHRLQLVINLISVAFATMIMCYGGGNLVIDTVNSGQISPVLGIQMGIVYLAIPLSGCFMLIYLLRDIIDNFHHLNLKSSPLSDNQGE</sequence>
<keyword evidence="7 9" id="KW-0472">Membrane</keyword>
<keyword evidence="5 9" id="KW-0812">Transmembrane</keyword>
<evidence type="ECO:0000313" key="11">
    <source>
        <dbReference type="EMBL" id="KIS35926.1"/>
    </source>
</evidence>
<comment type="similarity">
    <text evidence="8 9">Belongs to the TRAP transporter small permease family.</text>
</comment>
<evidence type="ECO:0000256" key="6">
    <source>
        <dbReference type="ARBA" id="ARBA00022989"/>
    </source>
</evidence>
<dbReference type="Proteomes" id="UP000050700">
    <property type="component" value="Unassembled WGS sequence"/>
</dbReference>
<keyword evidence="6 9" id="KW-1133">Transmembrane helix</keyword>
<keyword evidence="2 9" id="KW-0813">Transport</keyword>
<evidence type="ECO:0000256" key="4">
    <source>
        <dbReference type="ARBA" id="ARBA00022519"/>
    </source>
</evidence>
<dbReference type="InterPro" id="IPR055348">
    <property type="entry name" value="DctQ"/>
</dbReference>
<gene>
    <name evidence="11" type="primary">yiaM</name>
    <name evidence="11" type="ORF">NTHI1209_01545</name>
</gene>
<keyword evidence="4 9" id="KW-0997">Cell inner membrane</keyword>
<feature type="transmembrane region" description="Helical" evidence="9">
    <location>
        <begin position="126"/>
        <end position="149"/>
    </location>
</feature>
<comment type="subunit">
    <text evidence="9">The complex comprises the extracytoplasmic solute receptor protein and the two transmembrane proteins.</text>
</comment>
<dbReference type="PANTHER" id="PTHR35011:SF2">
    <property type="entry name" value="2,3-DIKETO-L-GULONATE TRAP TRANSPORTER SMALL PERMEASE PROTEIN YIAM"/>
    <property type="match status" value="1"/>
</dbReference>
<evidence type="ECO:0000256" key="3">
    <source>
        <dbReference type="ARBA" id="ARBA00022475"/>
    </source>
</evidence>
<feature type="domain" description="Tripartite ATP-independent periplasmic transporters DctQ component" evidence="10">
    <location>
        <begin position="23"/>
        <end position="156"/>
    </location>
</feature>
<evidence type="ECO:0000256" key="7">
    <source>
        <dbReference type="ARBA" id="ARBA00023136"/>
    </source>
</evidence>
<comment type="caution">
    <text evidence="11">The sequence shown here is derived from an EMBL/GenBank/DDBJ whole genome shotgun (WGS) entry which is preliminary data.</text>
</comment>
<name>A0A0D0GYZ9_HAEIF</name>
<evidence type="ECO:0000313" key="12">
    <source>
        <dbReference type="Proteomes" id="UP000050700"/>
    </source>
</evidence>
<evidence type="ECO:0000256" key="9">
    <source>
        <dbReference type="RuleBase" id="RU369079"/>
    </source>
</evidence>
<dbReference type="EMBL" id="JMQP01000002">
    <property type="protein sequence ID" value="KIS35926.1"/>
    <property type="molecule type" value="Genomic_DNA"/>
</dbReference>
<comment type="function">
    <text evidence="9">Part of the tripartite ATP-independent periplasmic (TRAP) transport system.</text>
</comment>
<dbReference type="PANTHER" id="PTHR35011">
    <property type="entry name" value="2,3-DIKETO-L-GULONATE TRAP TRANSPORTER SMALL PERMEASE PROTEIN YIAM"/>
    <property type="match status" value="1"/>
</dbReference>
<feature type="transmembrane region" description="Helical" evidence="9">
    <location>
        <begin position="7"/>
        <end position="32"/>
    </location>
</feature>
<dbReference type="AlphaFoldDB" id="A0A0D0GYZ9"/>
<evidence type="ECO:0000259" key="10">
    <source>
        <dbReference type="Pfam" id="PF04290"/>
    </source>
</evidence>
<evidence type="ECO:0000256" key="1">
    <source>
        <dbReference type="ARBA" id="ARBA00004429"/>
    </source>
</evidence>
<evidence type="ECO:0000256" key="8">
    <source>
        <dbReference type="ARBA" id="ARBA00038436"/>
    </source>
</evidence>